<name>A0A5N0T6J5_9GAMM</name>
<keyword evidence="8 10" id="KW-1133">Transmembrane helix</keyword>
<dbReference type="AlphaFoldDB" id="A0A5N0T6J5"/>
<dbReference type="Pfam" id="PF04973">
    <property type="entry name" value="NMN_transporter"/>
    <property type="match status" value="1"/>
</dbReference>
<comment type="caution">
    <text evidence="11">The sequence shown here is derived from an EMBL/GenBank/DDBJ whole genome shotgun (WGS) entry which is preliminary data.</text>
</comment>
<evidence type="ECO:0000256" key="10">
    <source>
        <dbReference type="SAM" id="Phobius"/>
    </source>
</evidence>
<evidence type="ECO:0000256" key="8">
    <source>
        <dbReference type="ARBA" id="ARBA00022989"/>
    </source>
</evidence>
<protein>
    <recommendedName>
        <fullName evidence="4">Nicotinamide riboside transporter PnuC</fullName>
    </recommendedName>
</protein>
<dbReference type="EMBL" id="VYXP01000007">
    <property type="protein sequence ID" value="KAA9130421.1"/>
    <property type="molecule type" value="Genomic_DNA"/>
</dbReference>
<dbReference type="RefSeq" id="WP_150864725.1">
    <property type="nucleotide sequence ID" value="NZ_VYXP01000007.1"/>
</dbReference>
<feature type="transmembrane region" description="Helical" evidence="10">
    <location>
        <begin position="6"/>
        <end position="25"/>
    </location>
</feature>
<evidence type="ECO:0000256" key="3">
    <source>
        <dbReference type="ARBA" id="ARBA00006669"/>
    </source>
</evidence>
<evidence type="ECO:0000256" key="7">
    <source>
        <dbReference type="ARBA" id="ARBA00022692"/>
    </source>
</evidence>
<feature type="transmembrane region" description="Helical" evidence="10">
    <location>
        <begin position="163"/>
        <end position="182"/>
    </location>
</feature>
<feature type="transmembrane region" description="Helical" evidence="10">
    <location>
        <begin position="94"/>
        <end position="112"/>
    </location>
</feature>
<comment type="similarity">
    <text evidence="3">Belongs to the nicotinamide ribonucleoside (NR) uptake permease (TC 4.B.1) family.</text>
</comment>
<keyword evidence="9 10" id="KW-0472">Membrane</keyword>
<dbReference type="GO" id="GO:0005886">
    <property type="term" value="C:plasma membrane"/>
    <property type="evidence" value="ECO:0007669"/>
    <property type="project" value="UniProtKB-SubCell"/>
</dbReference>
<reference evidence="11 12" key="1">
    <citation type="submission" date="2019-09" db="EMBL/GenBank/DDBJ databases">
        <title>Wenzhouxiangella sp. Genome sequencing and assembly.</title>
        <authorList>
            <person name="Zhang R."/>
        </authorList>
    </citation>
    <scope>NUCLEOTIDE SEQUENCE [LARGE SCALE GENOMIC DNA]</scope>
    <source>
        <strain evidence="11 12">W260</strain>
    </source>
</reference>
<evidence type="ECO:0000313" key="12">
    <source>
        <dbReference type="Proteomes" id="UP000325372"/>
    </source>
</evidence>
<evidence type="ECO:0000256" key="2">
    <source>
        <dbReference type="ARBA" id="ARBA00004651"/>
    </source>
</evidence>
<comment type="subcellular location">
    <subcellularLocation>
        <location evidence="2">Cell membrane</location>
        <topology evidence="2">Multi-pass membrane protein</topology>
    </subcellularLocation>
</comment>
<gene>
    <name evidence="11" type="ORF">F3N42_11980</name>
</gene>
<evidence type="ECO:0000256" key="5">
    <source>
        <dbReference type="ARBA" id="ARBA00022448"/>
    </source>
</evidence>
<accession>A0A5N0T6J5</accession>
<dbReference type="InterPro" id="IPR006419">
    <property type="entry name" value="NMN_transpt_PnuC"/>
</dbReference>
<evidence type="ECO:0000313" key="11">
    <source>
        <dbReference type="EMBL" id="KAA9130421.1"/>
    </source>
</evidence>
<dbReference type="PANTHER" id="PTHR36122:SF2">
    <property type="entry name" value="NICOTINAMIDE RIBOSIDE TRANSPORTER PNUC"/>
    <property type="match status" value="1"/>
</dbReference>
<keyword evidence="6" id="KW-1003">Cell membrane</keyword>
<evidence type="ECO:0000256" key="4">
    <source>
        <dbReference type="ARBA" id="ARBA00017522"/>
    </source>
</evidence>
<evidence type="ECO:0000256" key="6">
    <source>
        <dbReference type="ARBA" id="ARBA00022475"/>
    </source>
</evidence>
<dbReference type="GO" id="GO:0034257">
    <property type="term" value="F:nicotinamide riboside transmembrane transporter activity"/>
    <property type="evidence" value="ECO:0007669"/>
    <property type="project" value="InterPro"/>
</dbReference>
<feature type="transmembrane region" description="Helical" evidence="10">
    <location>
        <begin position="32"/>
        <end position="51"/>
    </location>
</feature>
<comment type="function">
    <text evidence="1">Required for nicotinamide riboside transport across the inner membrane.</text>
</comment>
<feature type="transmembrane region" description="Helical" evidence="10">
    <location>
        <begin position="124"/>
        <end position="142"/>
    </location>
</feature>
<keyword evidence="5" id="KW-0813">Transport</keyword>
<organism evidence="11 12">
    <name type="scientific">Marinihelvus fidelis</name>
    <dbReference type="NCBI Taxonomy" id="2613842"/>
    <lineage>
        <taxon>Bacteria</taxon>
        <taxon>Pseudomonadati</taxon>
        <taxon>Pseudomonadota</taxon>
        <taxon>Gammaproteobacteria</taxon>
        <taxon>Chromatiales</taxon>
        <taxon>Wenzhouxiangellaceae</taxon>
        <taxon>Marinihelvus</taxon>
    </lineage>
</organism>
<dbReference type="NCBIfam" id="TIGR01528">
    <property type="entry name" value="NMN_trans_PnuC"/>
    <property type="match status" value="1"/>
</dbReference>
<dbReference type="PANTHER" id="PTHR36122">
    <property type="entry name" value="NICOTINAMIDE RIBOSIDE TRANSPORTER PNUC"/>
    <property type="match status" value="1"/>
</dbReference>
<evidence type="ECO:0000256" key="9">
    <source>
        <dbReference type="ARBA" id="ARBA00023136"/>
    </source>
</evidence>
<evidence type="ECO:0000256" key="1">
    <source>
        <dbReference type="ARBA" id="ARBA00002672"/>
    </source>
</evidence>
<keyword evidence="7 10" id="KW-0812">Transmembrane</keyword>
<keyword evidence="12" id="KW-1185">Reference proteome</keyword>
<proteinExistence type="inferred from homology"/>
<sequence>MLDALAAMWPWEALAVAFSLAYLVLAIRQNAWCWPAAIIGAAIYVALMATAGLYMQSVLQLFYIGMAVYGWRNWRRGGDGGELRVVSWRAGDHLRPLALILLAGGLVGWGLANWTQATWPFTDAMLACGAIVTTWMVARKVLQNWHYWFVIDAVSAWLYAQQGLWLTCGLFLVYLVLVVLGYRDWKASWQAGD</sequence>
<dbReference type="Proteomes" id="UP000325372">
    <property type="component" value="Unassembled WGS sequence"/>
</dbReference>